<dbReference type="InterPro" id="IPR014937">
    <property type="entry name" value="DUF1810"/>
</dbReference>
<name>A0A158FUU0_9BURK</name>
<dbReference type="SUPFAM" id="SSF140736">
    <property type="entry name" value="Rv1873-like"/>
    <property type="match status" value="1"/>
</dbReference>
<dbReference type="OrthoDB" id="9801870at2"/>
<organism evidence="1 2">
    <name type="scientific">Caballeronia terrestris</name>
    <dbReference type="NCBI Taxonomy" id="1226301"/>
    <lineage>
        <taxon>Bacteria</taxon>
        <taxon>Pseudomonadati</taxon>
        <taxon>Pseudomonadota</taxon>
        <taxon>Betaproteobacteria</taxon>
        <taxon>Burkholderiales</taxon>
        <taxon>Burkholderiaceae</taxon>
        <taxon>Caballeronia</taxon>
    </lineage>
</organism>
<dbReference type="Proteomes" id="UP000054925">
    <property type="component" value="Unassembled WGS sequence"/>
</dbReference>
<reference evidence="1" key="1">
    <citation type="submission" date="2016-01" db="EMBL/GenBank/DDBJ databases">
        <authorList>
            <person name="Peeters C."/>
        </authorList>
    </citation>
    <scope>NUCLEOTIDE SEQUENCE [LARGE SCALE GENOMIC DNA]</scope>
    <source>
        <strain evidence="1">LMG 22937</strain>
    </source>
</reference>
<dbReference type="AlphaFoldDB" id="A0A158FUU0"/>
<dbReference type="Gene3D" id="1.25.40.380">
    <property type="entry name" value="Protein of unknown function DUF1810"/>
    <property type="match status" value="1"/>
</dbReference>
<evidence type="ECO:0000313" key="1">
    <source>
        <dbReference type="EMBL" id="SAL23119.1"/>
    </source>
</evidence>
<dbReference type="RefSeq" id="WP_087654985.1">
    <property type="nucleotide sequence ID" value="NZ_FCOL02000003.1"/>
</dbReference>
<evidence type="ECO:0000313" key="2">
    <source>
        <dbReference type="Proteomes" id="UP000054925"/>
    </source>
</evidence>
<keyword evidence="2" id="KW-1185">Reference proteome</keyword>
<comment type="caution">
    <text evidence="1">The sequence shown here is derived from an EMBL/GenBank/DDBJ whole genome shotgun (WGS) entry which is preliminary data.</text>
</comment>
<protein>
    <recommendedName>
        <fullName evidence="3">Calpastatin</fullName>
    </recommendedName>
</protein>
<dbReference type="EMBL" id="FCOL02000003">
    <property type="protein sequence ID" value="SAL23119.1"/>
    <property type="molecule type" value="Genomic_DNA"/>
</dbReference>
<proteinExistence type="predicted"/>
<gene>
    <name evidence="1" type="ORF">AWB67_00858</name>
</gene>
<evidence type="ECO:0008006" key="3">
    <source>
        <dbReference type="Google" id="ProtNLM"/>
    </source>
</evidence>
<dbReference type="InterPro" id="IPR036287">
    <property type="entry name" value="Rv1873-like_sf"/>
</dbReference>
<accession>A0A158FUU0</accession>
<dbReference type="Pfam" id="PF08837">
    <property type="entry name" value="DUF1810"/>
    <property type="match status" value="1"/>
</dbReference>
<sequence>MSDDTFDLERFIDAQRSTYEQARSELQAGWKRTHWMWFIFPQIAGLGHSAMAQQYAISSRAEAGAYLAHPVLGSRLRELTRIVNGVQERTVAQIFGYPDDMKFHSSMTLFAQCEADHDEFDEALQKYFGGQADSGTLDRLT</sequence>
<dbReference type="PIRSF" id="PIRSF008546">
    <property type="entry name" value="UCP008546"/>
    <property type="match status" value="1"/>
</dbReference>